<dbReference type="PROSITE" id="PS01359">
    <property type="entry name" value="ZF_PHD_1"/>
    <property type="match status" value="1"/>
</dbReference>
<dbReference type="Proteomes" id="UP000027135">
    <property type="component" value="Unassembled WGS sequence"/>
</dbReference>
<evidence type="ECO:0000313" key="6">
    <source>
        <dbReference type="Proteomes" id="UP000027135"/>
    </source>
</evidence>
<evidence type="ECO:0000256" key="3">
    <source>
        <dbReference type="ARBA" id="ARBA00022833"/>
    </source>
</evidence>
<dbReference type="InterPro" id="IPR013083">
    <property type="entry name" value="Znf_RING/FYVE/PHD"/>
</dbReference>
<dbReference type="AlphaFoldDB" id="A0A067QM02"/>
<evidence type="ECO:0000256" key="2">
    <source>
        <dbReference type="ARBA" id="ARBA00022771"/>
    </source>
</evidence>
<accession>A0A067QM02</accession>
<keyword evidence="4" id="KW-0175">Coiled coil</keyword>
<dbReference type="InterPro" id="IPR011011">
    <property type="entry name" value="Znf_FYVE_PHD"/>
</dbReference>
<keyword evidence="3" id="KW-0862">Zinc</keyword>
<dbReference type="InParanoid" id="A0A067QM02"/>
<evidence type="ECO:0000256" key="1">
    <source>
        <dbReference type="ARBA" id="ARBA00022723"/>
    </source>
</evidence>
<dbReference type="SUPFAM" id="SSF57903">
    <property type="entry name" value="FYVE/PHD zinc finger"/>
    <property type="match status" value="1"/>
</dbReference>
<evidence type="ECO:0000313" key="5">
    <source>
        <dbReference type="EMBL" id="KDR10390.1"/>
    </source>
</evidence>
<reference evidence="5 6" key="1">
    <citation type="journal article" date="2014" name="Nat. Commun.">
        <title>Molecular traces of alternative social organization in a termite genome.</title>
        <authorList>
            <person name="Terrapon N."/>
            <person name="Li C."/>
            <person name="Robertson H.M."/>
            <person name="Ji L."/>
            <person name="Meng X."/>
            <person name="Booth W."/>
            <person name="Chen Z."/>
            <person name="Childers C.P."/>
            <person name="Glastad K.M."/>
            <person name="Gokhale K."/>
            <person name="Gowin J."/>
            <person name="Gronenberg W."/>
            <person name="Hermansen R.A."/>
            <person name="Hu H."/>
            <person name="Hunt B.G."/>
            <person name="Huylmans A.K."/>
            <person name="Khalil S.M."/>
            <person name="Mitchell R.D."/>
            <person name="Munoz-Torres M.C."/>
            <person name="Mustard J.A."/>
            <person name="Pan H."/>
            <person name="Reese J.T."/>
            <person name="Scharf M.E."/>
            <person name="Sun F."/>
            <person name="Vogel H."/>
            <person name="Xiao J."/>
            <person name="Yang W."/>
            <person name="Yang Z."/>
            <person name="Yang Z."/>
            <person name="Zhou J."/>
            <person name="Zhu J."/>
            <person name="Brent C.S."/>
            <person name="Elsik C.G."/>
            <person name="Goodisman M.A."/>
            <person name="Liberles D.A."/>
            <person name="Roe R.M."/>
            <person name="Vargo E.L."/>
            <person name="Vilcinskas A."/>
            <person name="Wang J."/>
            <person name="Bornberg-Bauer E."/>
            <person name="Korb J."/>
            <person name="Zhang G."/>
            <person name="Liebig J."/>
        </authorList>
    </citation>
    <scope>NUCLEOTIDE SEQUENCE [LARGE SCALE GENOMIC DNA]</scope>
    <source>
        <tissue evidence="5">Whole organism</tissue>
    </source>
</reference>
<dbReference type="GO" id="GO:0008270">
    <property type="term" value="F:zinc ion binding"/>
    <property type="evidence" value="ECO:0007669"/>
    <property type="project" value="UniProtKB-KW"/>
</dbReference>
<keyword evidence="1" id="KW-0479">Metal-binding</keyword>
<keyword evidence="2" id="KW-0863">Zinc-finger</keyword>
<evidence type="ECO:0008006" key="7">
    <source>
        <dbReference type="Google" id="ProtNLM"/>
    </source>
</evidence>
<evidence type="ECO:0000256" key="4">
    <source>
        <dbReference type="SAM" id="Coils"/>
    </source>
</evidence>
<name>A0A067QM02_ZOONE</name>
<feature type="coiled-coil region" evidence="4">
    <location>
        <begin position="124"/>
        <end position="151"/>
    </location>
</feature>
<proteinExistence type="predicted"/>
<keyword evidence="6" id="KW-1185">Reference proteome</keyword>
<dbReference type="Gene3D" id="3.30.40.10">
    <property type="entry name" value="Zinc/RING finger domain, C3HC4 (zinc finger)"/>
    <property type="match status" value="1"/>
</dbReference>
<protein>
    <recommendedName>
        <fullName evidence="7">PHD-type domain-containing protein</fullName>
    </recommendedName>
</protein>
<dbReference type="InterPro" id="IPR019786">
    <property type="entry name" value="Zinc_finger_PHD-type_CS"/>
</dbReference>
<sequence length="162" mass="17928">MTASRDTCEMCKKAFYGKQKHIRCCGPCASRFHVTCLKMSEVEYSFLLSDGVSTYKCAKCVKALRGVSGVNTPPMNSRSASASELAKKVVSPVKEPILPDGDYDSLAGKLEMVKLNGASTHNLVENLVQLVLKLSEDVQQLRKDNEYLKEQYCLCSFTRCGK</sequence>
<dbReference type="EMBL" id="KK853166">
    <property type="protein sequence ID" value="KDR10390.1"/>
    <property type="molecule type" value="Genomic_DNA"/>
</dbReference>
<gene>
    <name evidence="5" type="ORF">L798_15516</name>
</gene>
<organism evidence="5 6">
    <name type="scientific">Zootermopsis nevadensis</name>
    <name type="common">Dampwood termite</name>
    <dbReference type="NCBI Taxonomy" id="136037"/>
    <lineage>
        <taxon>Eukaryota</taxon>
        <taxon>Metazoa</taxon>
        <taxon>Ecdysozoa</taxon>
        <taxon>Arthropoda</taxon>
        <taxon>Hexapoda</taxon>
        <taxon>Insecta</taxon>
        <taxon>Pterygota</taxon>
        <taxon>Neoptera</taxon>
        <taxon>Polyneoptera</taxon>
        <taxon>Dictyoptera</taxon>
        <taxon>Blattodea</taxon>
        <taxon>Blattoidea</taxon>
        <taxon>Termitoidae</taxon>
        <taxon>Termopsidae</taxon>
        <taxon>Zootermopsis</taxon>
    </lineage>
</organism>